<keyword evidence="1" id="KW-0175">Coiled coil</keyword>
<protein>
    <submittedName>
        <fullName evidence="3">Uncharacterized protein</fullName>
    </submittedName>
</protein>
<accession>A0A8K0URN4</accession>
<organism evidence="3 4">
    <name type="scientific">Cristinia sonorae</name>
    <dbReference type="NCBI Taxonomy" id="1940300"/>
    <lineage>
        <taxon>Eukaryota</taxon>
        <taxon>Fungi</taxon>
        <taxon>Dikarya</taxon>
        <taxon>Basidiomycota</taxon>
        <taxon>Agaricomycotina</taxon>
        <taxon>Agaricomycetes</taxon>
        <taxon>Agaricomycetidae</taxon>
        <taxon>Agaricales</taxon>
        <taxon>Pleurotineae</taxon>
        <taxon>Stephanosporaceae</taxon>
        <taxon>Cristinia</taxon>
    </lineage>
</organism>
<feature type="region of interest" description="Disordered" evidence="2">
    <location>
        <begin position="36"/>
        <end position="101"/>
    </location>
</feature>
<feature type="compositionally biased region" description="Low complexity" evidence="2">
    <location>
        <begin position="214"/>
        <end position="227"/>
    </location>
</feature>
<feature type="compositionally biased region" description="Low complexity" evidence="2">
    <location>
        <begin position="494"/>
        <end position="504"/>
    </location>
</feature>
<proteinExistence type="predicted"/>
<keyword evidence="4" id="KW-1185">Reference proteome</keyword>
<feature type="coiled-coil region" evidence="1">
    <location>
        <begin position="245"/>
        <end position="283"/>
    </location>
</feature>
<dbReference type="OrthoDB" id="2596255at2759"/>
<evidence type="ECO:0000313" key="4">
    <source>
        <dbReference type="Proteomes" id="UP000813824"/>
    </source>
</evidence>
<evidence type="ECO:0000256" key="2">
    <source>
        <dbReference type="SAM" id="MobiDB-lite"/>
    </source>
</evidence>
<reference evidence="3" key="1">
    <citation type="journal article" date="2021" name="New Phytol.">
        <title>Evolutionary innovations through gain and loss of genes in the ectomycorrhizal Boletales.</title>
        <authorList>
            <person name="Wu G."/>
            <person name="Miyauchi S."/>
            <person name="Morin E."/>
            <person name="Kuo A."/>
            <person name="Drula E."/>
            <person name="Varga T."/>
            <person name="Kohler A."/>
            <person name="Feng B."/>
            <person name="Cao Y."/>
            <person name="Lipzen A."/>
            <person name="Daum C."/>
            <person name="Hundley H."/>
            <person name="Pangilinan J."/>
            <person name="Johnson J."/>
            <person name="Barry K."/>
            <person name="LaButti K."/>
            <person name="Ng V."/>
            <person name="Ahrendt S."/>
            <person name="Min B."/>
            <person name="Choi I.G."/>
            <person name="Park H."/>
            <person name="Plett J.M."/>
            <person name="Magnuson J."/>
            <person name="Spatafora J.W."/>
            <person name="Nagy L.G."/>
            <person name="Henrissat B."/>
            <person name="Grigoriev I.V."/>
            <person name="Yang Z.L."/>
            <person name="Xu J."/>
            <person name="Martin F.M."/>
        </authorList>
    </citation>
    <scope>NUCLEOTIDE SEQUENCE</scope>
    <source>
        <strain evidence="3">KKN 215</strain>
    </source>
</reference>
<feature type="compositionally biased region" description="Acidic residues" evidence="2">
    <location>
        <begin position="46"/>
        <end position="76"/>
    </location>
</feature>
<evidence type="ECO:0000313" key="3">
    <source>
        <dbReference type="EMBL" id="KAH8101832.1"/>
    </source>
</evidence>
<feature type="region of interest" description="Disordered" evidence="2">
    <location>
        <begin position="422"/>
        <end position="608"/>
    </location>
</feature>
<comment type="caution">
    <text evidence="3">The sequence shown here is derived from an EMBL/GenBank/DDBJ whole genome shotgun (WGS) entry which is preliminary data.</text>
</comment>
<dbReference type="AlphaFoldDB" id="A0A8K0URN4"/>
<gene>
    <name evidence="3" type="ORF">BXZ70DRAFT_1063855</name>
</gene>
<evidence type="ECO:0000256" key="1">
    <source>
        <dbReference type="SAM" id="Coils"/>
    </source>
</evidence>
<dbReference type="Proteomes" id="UP000813824">
    <property type="component" value="Unassembled WGS sequence"/>
</dbReference>
<feature type="compositionally biased region" description="Low complexity" evidence="2">
    <location>
        <begin position="454"/>
        <end position="463"/>
    </location>
</feature>
<feature type="compositionally biased region" description="Polar residues" evidence="2">
    <location>
        <begin position="582"/>
        <end position="592"/>
    </location>
</feature>
<name>A0A8K0URN4_9AGAR</name>
<feature type="compositionally biased region" description="Low complexity" evidence="2">
    <location>
        <begin position="528"/>
        <end position="553"/>
    </location>
</feature>
<feature type="compositionally biased region" description="Polar residues" evidence="2">
    <location>
        <begin position="200"/>
        <end position="213"/>
    </location>
</feature>
<feature type="region of interest" description="Disordered" evidence="2">
    <location>
        <begin position="200"/>
        <end position="227"/>
    </location>
</feature>
<dbReference type="EMBL" id="JAEVFJ010000011">
    <property type="protein sequence ID" value="KAH8101832.1"/>
    <property type="molecule type" value="Genomic_DNA"/>
</dbReference>
<feature type="compositionally biased region" description="Low complexity" evidence="2">
    <location>
        <begin position="89"/>
        <end position="101"/>
    </location>
</feature>
<feature type="compositionally biased region" description="Acidic residues" evidence="2">
    <location>
        <begin position="422"/>
        <end position="431"/>
    </location>
</feature>
<sequence>MNDPSSQWHSIRPWRPTLSLSVREITSVSATFILSSPLAFSRDSPSDDADDDENEDEEEYNGSDEDLFESDVVLEGEEGRRRTRRTGRAEQSNQAQQQRRTQIVADALSKGLSVKVNGTPWQRVLMKVDDEADEAVIILFGLMPGRQYDVELGIVPAEISLRSLITTELSVSQGGAENGQRAIEFSSNGDQQQQHLVPSISPNVTSSLPTSNGSPQTASTASAAPLTATPSFSLEDRRLQLTHTLNQLNNEHTTLTATLKTARREAQKADAALRSEIEVLKRASEKNAGQEHRARQKVLALQEAVRRTVAATEEVKAMIEEVEGLLPGLEVRRLDVEREWQRVRGEAKDVQDQREEVEREERRRLETMQSEIVGLGNRTEKLNVKRERLEGEGGVLSELEERLRRLEEERLRVESDPYGYEEEVIAEESEGEVLIGRRRGSVDSRTGDSPPSDHQQYPQLHPLPGHPHHTSHHHPHHTHQHHQTQHTRKRHSHPANSRNAAAAPPIQRPSHNSRLSLPAGPGVIHLNKAAATTTTSQTKAQSSSAVAGSTLSSRAPPFEPGRRAPLLPANNNSGASVKSDLNPGSSPFSPRSSAALAATGMKKGAVAK</sequence>
<feature type="compositionally biased region" description="Basic residues" evidence="2">
    <location>
        <begin position="466"/>
        <end position="493"/>
    </location>
</feature>
<feature type="coiled-coil region" evidence="1">
    <location>
        <begin position="340"/>
        <end position="416"/>
    </location>
</feature>